<proteinExistence type="predicted"/>
<sequence>MELCQPNNRLLCATCKGIMRGPVQAACGHRFCEGCLTESVCRHCLCTTAPVFRDNAVAQELVAAAVRCVMCPWVGTVAEYREVHVMEHAAMQPCPFAALGCDTDDCDDTVEDHQELLVKCLKSATDRIKALEANVNNINMERQAIAAKFAHLEMATQNGTLVWLVPVSSDCPLPMILSPVFYTHRNGYAMCVRMYPKGDGSGTGTHLSMYFNVLKGPADDNLEWPFSKHVTVSLVGQEPGVPDIVHSLRSNFDSVSFNKPVGVVANIPIGWPTFCPLTCVPMYTKNGQLCVKVHVCDL</sequence>
<keyword evidence="4" id="KW-0175">Coiled coil</keyword>
<dbReference type="GO" id="GO:0008270">
    <property type="term" value="F:zinc ion binding"/>
    <property type="evidence" value="ECO:0007669"/>
    <property type="project" value="UniProtKB-KW"/>
</dbReference>
<dbReference type="Pfam" id="PF21355">
    <property type="entry name" value="TRAF-mep_MATH"/>
    <property type="match status" value="1"/>
</dbReference>
<feature type="coiled-coil region" evidence="4">
    <location>
        <begin position="121"/>
        <end position="148"/>
    </location>
</feature>
<evidence type="ECO:0000313" key="7">
    <source>
        <dbReference type="Proteomes" id="UP000160611"/>
    </source>
</evidence>
<evidence type="ECO:0000256" key="4">
    <source>
        <dbReference type="SAM" id="Coils"/>
    </source>
</evidence>
<dbReference type="InterPro" id="IPR013083">
    <property type="entry name" value="Znf_RING/FYVE/PHD"/>
</dbReference>
<dbReference type="SUPFAM" id="SSF49599">
    <property type="entry name" value="TRAF domain-like"/>
    <property type="match status" value="1"/>
</dbReference>
<dbReference type="PANTHER" id="PTHR10131">
    <property type="entry name" value="TNF RECEPTOR ASSOCIATED FACTOR"/>
    <property type="match status" value="1"/>
</dbReference>
<evidence type="ECO:0000313" key="6">
    <source>
        <dbReference type="EMBL" id="AMM72791.1"/>
    </source>
</evidence>
<evidence type="ECO:0000256" key="1">
    <source>
        <dbReference type="ARBA" id="ARBA00022723"/>
    </source>
</evidence>
<dbReference type="PANTHER" id="PTHR10131:SF94">
    <property type="entry name" value="TNF RECEPTOR-ASSOCIATED FACTOR 4"/>
    <property type="match status" value="1"/>
</dbReference>
<dbReference type="PROSITE" id="PS50144">
    <property type="entry name" value="MATH"/>
    <property type="match status" value="1"/>
</dbReference>
<evidence type="ECO:0000259" key="5">
    <source>
        <dbReference type="PROSITE" id="PS50144"/>
    </source>
</evidence>
<dbReference type="InterPro" id="IPR049342">
    <property type="entry name" value="TRAF1-6_MATH_dom"/>
</dbReference>
<dbReference type="Gene3D" id="3.30.40.10">
    <property type="entry name" value="Zinc/RING finger domain, C3HC4 (zinc finger)"/>
    <property type="match status" value="1"/>
</dbReference>
<keyword evidence="6" id="KW-0675">Receptor</keyword>
<dbReference type="EMBL" id="KT804738">
    <property type="protein sequence ID" value="AMM72791.1"/>
    <property type="molecule type" value="Genomic_DNA"/>
</dbReference>
<dbReference type="Gene3D" id="2.60.210.10">
    <property type="entry name" value="Apoptosis, Tumor Necrosis Factor Receptor Associated Protein 2, Chain A"/>
    <property type="match status" value="1"/>
</dbReference>
<dbReference type="InterPro" id="IPR018957">
    <property type="entry name" value="Znf_C3HC4_RING-type"/>
</dbReference>
<feature type="domain" description="MATH" evidence="5">
    <location>
        <begin position="158"/>
        <end position="295"/>
    </location>
</feature>
<keyword evidence="2" id="KW-0863">Zinc-finger</keyword>
<dbReference type="SUPFAM" id="SSF57850">
    <property type="entry name" value="RING/U-box"/>
    <property type="match status" value="1"/>
</dbReference>
<dbReference type="InterPro" id="IPR017907">
    <property type="entry name" value="Znf_RING_CS"/>
</dbReference>
<protein>
    <submittedName>
        <fullName evidence="6">Tumor necrosis factor receptor associated factor</fullName>
    </submittedName>
</protein>
<accession>A0A140GBF2</accession>
<reference evidence="6 7" key="2">
    <citation type="journal article" date="2016" name="Genome Announc.">
        <title>Complete Genome Sequence of a Giant Sea Perch Iridovirus in Kaohsiung, Taiwan.</title>
        <authorList>
            <person name="Wen C.M."/>
            <person name="Hong J.R."/>
        </authorList>
    </citation>
    <scope>NUCLEOTIDE SEQUENCE [LARGE SCALE GENOMIC DNA]</scope>
    <source>
        <strain evidence="6">GSIV-K1</strain>
    </source>
</reference>
<dbReference type="Pfam" id="PF00097">
    <property type="entry name" value="zf-C3HC4"/>
    <property type="match status" value="1"/>
</dbReference>
<reference evidence="6 7" key="1">
    <citation type="journal article" date="2016" name="Apoptosis">
        <title>GSIV serine/threonine kinase can induce apoptotic cell death via p53 and pro-apoptotic gene Bax upregulation in fish cells.</title>
        <authorList>
            <person name="Reshi L."/>
            <person name="Wu H.C."/>
            <person name="Wu J.L."/>
            <person name="Wang H.V."/>
            <person name="Hong J.R."/>
        </authorList>
    </citation>
    <scope>NUCLEOTIDE SEQUENCE [LARGE SCALE GENOMIC DNA]</scope>
    <source>
        <strain evidence="6">GSIV-K1</strain>
    </source>
</reference>
<keyword evidence="3" id="KW-0862">Zinc</keyword>
<organism evidence="6 7">
    <name type="scientific">Giant seaperch iridovirus</name>
    <name type="common">GSIV</name>
    <dbReference type="NCBI Taxonomy" id="176655"/>
    <lineage>
        <taxon>Viruses</taxon>
        <taxon>Varidnaviria</taxon>
        <taxon>Bamfordvirae</taxon>
        <taxon>Nucleocytoviricota</taxon>
        <taxon>Megaviricetes</taxon>
        <taxon>Pimascovirales</taxon>
        <taxon>Pimascovirales incertae sedis</taxon>
        <taxon>Iridoviridae</taxon>
        <taxon>Alphairidovirinae</taxon>
        <taxon>Megalocytivirus</taxon>
        <taxon>Megalocytivirus pagrus1</taxon>
        <taxon>Infectious spleen and kidney necrosis virus</taxon>
    </lineage>
</organism>
<evidence type="ECO:0000256" key="2">
    <source>
        <dbReference type="ARBA" id="ARBA00022771"/>
    </source>
</evidence>
<dbReference type="GO" id="GO:0043122">
    <property type="term" value="P:regulation of canonical NF-kappaB signal transduction"/>
    <property type="evidence" value="ECO:0007669"/>
    <property type="project" value="TreeGrafter"/>
</dbReference>
<dbReference type="PROSITE" id="PS00518">
    <property type="entry name" value="ZF_RING_1"/>
    <property type="match status" value="1"/>
</dbReference>
<keyword evidence="1" id="KW-0479">Metal-binding</keyword>
<evidence type="ECO:0000256" key="3">
    <source>
        <dbReference type="ARBA" id="ARBA00022833"/>
    </source>
</evidence>
<dbReference type="SMR" id="A0A140GBF2"/>
<dbReference type="InterPro" id="IPR008974">
    <property type="entry name" value="TRAF-like"/>
</dbReference>
<dbReference type="InterPro" id="IPR002083">
    <property type="entry name" value="MATH/TRAF_dom"/>
</dbReference>
<name>A0A140GBF2_GSIV</name>
<dbReference type="Proteomes" id="UP000160611">
    <property type="component" value="Segment"/>
</dbReference>